<keyword evidence="4" id="KW-1185">Reference proteome</keyword>
<evidence type="ECO:0000256" key="1">
    <source>
        <dbReference type="SAM" id="SignalP"/>
    </source>
</evidence>
<accession>A0ABT5TEK3</accession>
<feature type="domain" description="VWFA" evidence="2">
    <location>
        <begin position="28"/>
        <end position="207"/>
    </location>
</feature>
<reference evidence="3" key="1">
    <citation type="submission" date="2023-02" db="EMBL/GenBank/DDBJ databases">
        <title>Description of Roseinatronobacter alkalisoli sp. nov., an alkaliphilic bacerium isolated from soda soil.</title>
        <authorList>
            <person name="Wei W."/>
        </authorList>
    </citation>
    <scope>NUCLEOTIDE SEQUENCE</scope>
    <source>
        <strain evidence="3">HJB301</strain>
    </source>
</reference>
<feature type="chain" id="PRO_5047373295" description="VWFA domain-containing protein" evidence="1">
    <location>
        <begin position="20"/>
        <end position="769"/>
    </location>
</feature>
<name>A0ABT5TEK3_9RHOB</name>
<dbReference type="SUPFAM" id="SSF53300">
    <property type="entry name" value="vWA-like"/>
    <property type="match status" value="1"/>
</dbReference>
<sequence>MTKLTTIALSAIFLGAPLAAQDAVSERVAIMVFDASGSMWNRLEGDLTRIEVARDVMSSYFQSRDTTIPLAVIAYGHRQRGSCADIETITPLAQHDGTEIAARLQGLNPQGMTPLTASMAMARDMIPATAESADLILITDGLENCDGDPCALAVDLAAQGIDIRAHVVGFGMTEDDINTLSCLPEHTGGMLFQTNSGVELAEAMNAVSSPEPEPVIIDEPPVEEVVEPDLPEASISGPDTIRAGESFTLQWSVPINDRDIVTIVPMGADEGELGTWSRVGGSATQTDLRAPSDPGMYELRYVLNEGRQTLASAAIEVTTPEASISGPDTIRAGESFTLQWSAPINDRDIVTIVPMGADEGALGTWSRVGSSATQTDLRAPSDPGMYELRYVLDEGRQTLASAAIEVTTPEASISGPDTIRAGESFTLQWSAPINDRDIVTIVPMGADEGALGTWSRVGSSATQTDLRAPSDPGMYELRYVLDEGRQTLASAAIEVTTPEASISGPDTIRAGESFTLQWSEPINDRDIVTIVPMGADEGALGTWSRVGSSATQTDLRAPSDPGMYELRYVLDEGRQTLASAVIEVTSVAIEVTGPDVVRAGDQIRITWSDQVNDRDIVTIVPLGEDEGELDDWARVGQSQLQRDFEAPATTGMYEARYVLDEGRVTLGRHIFEVLDATATLGDDVLLEVPQTAAPGATITITWSGNETGINQRIALARADQALFTWIAAEPAEERSEVTFTLPADPGFYEIRYLDFDTQEALSRATIDVR</sequence>
<dbReference type="Proteomes" id="UP001431784">
    <property type="component" value="Unassembled WGS sequence"/>
</dbReference>
<comment type="caution">
    <text evidence="3">The sequence shown here is derived from an EMBL/GenBank/DDBJ whole genome shotgun (WGS) entry which is preliminary data.</text>
</comment>
<evidence type="ECO:0000313" key="4">
    <source>
        <dbReference type="Proteomes" id="UP001431784"/>
    </source>
</evidence>
<proteinExistence type="predicted"/>
<protein>
    <recommendedName>
        <fullName evidence="2">VWFA domain-containing protein</fullName>
    </recommendedName>
</protein>
<dbReference type="InterPro" id="IPR002035">
    <property type="entry name" value="VWF_A"/>
</dbReference>
<dbReference type="RefSeq" id="WP_274354068.1">
    <property type="nucleotide sequence ID" value="NZ_JAQZSM010000033.1"/>
</dbReference>
<gene>
    <name evidence="3" type="ORF">PUT78_20200</name>
</gene>
<dbReference type="InterPro" id="IPR036465">
    <property type="entry name" value="vWFA_dom_sf"/>
</dbReference>
<dbReference type="PROSITE" id="PS50234">
    <property type="entry name" value="VWFA"/>
    <property type="match status" value="1"/>
</dbReference>
<dbReference type="SMART" id="SM00327">
    <property type="entry name" value="VWA"/>
    <property type="match status" value="1"/>
</dbReference>
<evidence type="ECO:0000313" key="3">
    <source>
        <dbReference type="EMBL" id="MDD7973399.1"/>
    </source>
</evidence>
<dbReference type="Gene3D" id="3.40.50.410">
    <property type="entry name" value="von Willebrand factor, type A domain"/>
    <property type="match status" value="1"/>
</dbReference>
<keyword evidence="1" id="KW-0732">Signal</keyword>
<feature type="signal peptide" evidence="1">
    <location>
        <begin position="1"/>
        <end position="19"/>
    </location>
</feature>
<evidence type="ECO:0000259" key="2">
    <source>
        <dbReference type="PROSITE" id="PS50234"/>
    </source>
</evidence>
<dbReference type="EMBL" id="JAQZSM010000033">
    <property type="protein sequence ID" value="MDD7973399.1"/>
    <property type="molecule type" value="Genomic_DNA"/>
</dbReference>
<organism evidence="3 4">
    <name type="scientific">Roseinatronobacter alkalisoli</name>
    <dbReference type="NCBI Taxonomy" id="3028235"/>
    <lineage>
        <taxon>Bacteria</taxon>
        <taxon>Pseudomonadati</taxon>
        <taxon>Pseudomonadota</taxon>
        <taxon>Alphaproteobacteria</taxon>
        <taxon>Rhodobacterales</taxon>
        <taxon>Paracoccaceae</taxon>
        <taxon>Roseinatronobacter</taxon>
    </lineage>
</organism>